<dbReference type="EMBL" id="FUYR01000001">
    <property type="protein sequence ID" value="SKB30080.1"/>
    <property type="molecule type" value="Genomic_DNA"/>
</dbReference>
<sequence>MKAVAYSIKSCEKEPLIRANSKKHDITLISNRLTLDTVSYAQGKEAVLVFSSDDLSAPVIQKLKELGVKHICTRSTGTDHIDIKEAERLKISVGNIPSYSPESIAEHALALMLSLVRNIIPSHTQIMQYDFTLDDLVGCTIHGKTIGIVGFGQTGKTLAKILQGFGANVLVSDVQDISHEAAALNAKQVDNARLFQDSDIISFHVPLNDETRHLVNAVSIADMKPGVILVNVSRGAVFNSKDVYDALQNGHISKIGMDVYEFEHNVFFFDHTRSRIDDKLLKAFIQNSRVLLTPHQAFLTREALQIIATRTIEHLDKWAGMSSTEKDFVSIAGNEPVPAVLAAKQ</sequence>
<feature type="domain" description="D-isomer specific 2-hydroxyacid dehydrogenase NAD-binding" evidence="6">
    <location>
        <begin position="109"/>
        <end position="297"/>
    </location>
</feature>
<evidence type="ECO:0000259" key="5">
    <source>
        <dbReference type="Pfam" id="PF00389"/>
    </source>
</evidence>
<dbReference type="STRING" id="572036.SAMN05661099_0331"/>
<dbReference type="SUPFAM" id="SSF52283">
    <property type="entry name" value="Formate/glycerate dehydrogenase catalytic domain-like"/>
    <property type="match status" value="1"/>
</dbReference>
<keyword evidence="3" id="KW-0520">NAD</keyword>
<evidence type="ECO:0000259" key="6">
    <source>
        <dbReference type="Pfam" id="PF02826"/>
    </source>
</evidence>
<evidence type="ECO:0000256" key="4">
    <source>
        <dbReference type="RuleBase" id="RU003719"/>
    </source>
</evidence>
<dbReference type="AlphaFoldDB" id="A0A1T5A550"/>
<dbReference type="RefSeq" id="WP_079700828.1">
    <property type="nucleotide sequence ID" value="NZ_FUYR01000001.1"/>
</dbReference>
<dbReference type="PANTHER" id="PTHR43026:SF1">
    <property type="entry name" value="2-HYDROXYACID DEHYDROGENASE HOMOLOG 1-RELATED"/>
    <property type="match status" value="1"/>
</dbReference>
<dbReference type="Gene3D" id="3.40.50.720">
    <property type="entry name" value="NAD(P)-binding Rossmann-like Domain"/>
    <property type="match status" value="2"/>
</dbReference>
<evidence type="ECO:0000256" key="2">
    <source>
        <dbReference type="ARBA" id="ARBA00023002"/>
    </source>
</evidence>
<keyword evidence="8" id="KW-1185">Reference proteome</keyword>
<dbReference type="GO" id="GO:0016616">
    <property type="term" value="F:oxidoreductase activity, acting on the CH-OH group of donors, NAD or NADP as acceptor"/>
    <property type="evidence" value="ECO:0007669"/>
    <property type="project" value="InterPro"/>
</dbReference>
<organism evidence="7 8">
    <name type="scientific">Daejeonella lutea</name>
    <dbReference type="NCBI Taxonomy" id="572036"/>
    <lineage>
        <taxon>Bacteria</taxon>
        <taxon>Pseudomonadati</taxon>
        <taxon>Bacteroidota</taxon>
        <taxon>Sphingobacteriia</taxon>
        <taxon>Sphingobacteriales</taxon>
        <taxon>Sphingobacteriaceae</taxon>
        <taxon>Daejeonella</taxon>
    </lineage>
</organism>
<dbReference type="PANTHER" id="PTHR43026">
    <property type="entry name" value="2-HYDROXYACID DEHYDROGENASE HOMOLOG 1-RELATED"/>
    <property type="match status" value="1"/>
</dbReference>
<reference evidence="8" key="1">
    <citation type="submission" date="2017-02" db="EMBL/GenBank/DDBJ databases">
        <authorList>
            <person name="Varghese N."/>
            <person name="Submissions S."/>
        </authorList>
    </citation>
    <scope>NUCLEOTIDE SEQUENCE [LARGE SCALE GENOMIC DNA]</scope>
    <source>
        <strain evidence="8">DSM 22385</strain>
    </source>
</reference>
<gene>
    <name evidence="7" type="ORF">SAMN05661099_0331</name>
</gene>
<dbReference type="InterPro" id="IPR006139">
    <property type="entry name" value="D-isomer_2_OHA_DH_cat_dom"/>
</dbReference>
<dbReference type="Proteomes" id="UP000189981">
    <property type="component" value="Unassembled WGS sequence"/>
</dbReference>
<dbReference type="Pfam" id="PF00389">
    <property type="entry name" value="2-Hacid_dh"/>
    <property type="match status" value="1"/>
</dbReference>
<dbReference type="PROSITE" id="PS00670">
    <property type="entry name" value="D_2_HYDROXYACID_DH_2"/>
    <property type="match status" value="1"/>
</dbReference>
<evidence type="ECO:0000256" key="1">
    <source>
        <dbReference type="ARBA" id="ARBA00005854"/>
    </source>
</evidence>
<accession>A0A1T5A550</accession>
<protein>
    <submittedName>
        <fullName evidence="7">D-lactate dehydrogenase</fullName>
    </submittedName>
</protein>
<dbReference type="InterPro" id="IPR006140">
    <property type="entry name" value="D-isomer_DH_NAD-bd"/>
</dbReference>
<dbReference type="SUPFAM" id="SSF51735">
    <property type="entry name" value="NAD(P)-binding Rossmann-fold domains"/>
    <property type="match status" value="1"/>
</dbReference>
<dbReference type="InterPro" id="IPR058205">
    <property type="entry name" value="D-LDH-like"/>
</dbReference>
<dbReference type="InterPro" id="IPR036291">
    <property type="entry name" value="NAD(P)-bd_dom_sf"/>
</dbReference>
<evidence type="ECO:0000313" key="8">
    <source>
        <dbReference type="Proteomes" id="UP000189981"/>
    </source>
</evidence>
<proteinExistence type="inferred from homology"/>
<dbReference type="Pfam" id="PF02826">
    <property type="entry name" value="2-Hacid_dh_C"/>
    <property type="match status" value="1"/>
</dbReference>
<evidence type="ECO:0000256" key="3">
    <source>
        <dbReference type="ARBA" id="ARBA00023027"/>
    </source>
</evidence>
<dbReference type="OrthoDB" id="1522997at2"/>
<name>A0A1T5A550_9SPHI</name>
<comment type="similarity">
    <text evidence="1 4">Belongs to the D-isomer specific 2-hydroxyacid dehydrogenase family.</text>
</comment>
<evidence type="ECO:0000313" key="7">
    <source>
        <dbReference type="EMBL" id="SKB30080.1"/>
    </source>
</evidence>
<dbReference type="InterPro" id="IPR029753">
    <property type="entry name" value="D-isomer_DH_CS"/>
</dbReference>
<keyword evidence="2 4" id="KW-0560">Oxidoreductase</keyword>
<feature type="domain" description="D-isomer specific 2-hydroxyacid dehydrogenase catalytic" evidence="5">
    <location>
        <begin position="18"/>
        <end position="319"/>
    </location>
</feature>
<dbReference type="GO" id="GO:0051287">
    <property type="term" value="F:NAD binding"/>
    <property type="evidence" value="ECO:0007669"/>
    <property type="project" value="InterPro"/>
</dbReference>